<gene>
    <name evidence="3" type="ORF">THAOC_15583</name>
</gene>
<evidence type="ECO:0000256" key="2">
    <source>
        <dbReference type="SAM" id="SignalP"/>
    </source>
</evidence>
<keyword evidence="4" id="KW-1185">Reference proteome</keyword>
<sequence length="102" mass="11011">MPPIFILQKVLDLVAITIVTFGFQLASDPHPAEIVAAILIATSHVVGSLLGGPPKSESRMLLVDEALREIDAGGPSFRCEPSACDSHLERAEHRDIRRSQLA</sequence>
<feature type="region of interest" description="Disordered" evidence="1">
    <location>
        <begin position="80"/>
        <end position="102"/>
    </location>
</feature>
<proteinExistence type="predicted"/>
<feature type="compositionally biased region" description="Basic and acidic residues" evidence="1">
    <location>
        <begin position="86"/>
        <end position="102"/>
    </location>
</feature>
<accession>K0SFJ2</accession>
<evidence type="ECO:0000256" key="1">
    <source>
        <dbReference type="SAM" id="MobiDB-lite"/>
    </source>
</evidence>
<evidence type="ECO:0000313" key="4">
    <source>
        <dbReference type="Proteomes" id="UP000266841"/>
    </source>
</evidence>
<keyword evidence="2" id="KW-0732">Signal</keyword>
<evidence type="ECO:0000313" key="3">
    <source>
        <dbReference type="EMBL" id="EJK63744.1"/>
    </source>
</evidence>
<organism evidence="3 4">
    <name type="scientific">Thalassiosira oceanica</name>
    <name type="common">Marine diatom</name>
    <dbReference type="NCBI Taxonomy" id="159749"/>
    <lineage>
        <taxon>Eukaryota</taxon>
        <taxon>Sar</taxon>
        <taxon>Stramenopiles</taxon>
        <taxon>Ochrophyta</taxon>
        <taxon>Bacillariophyta</taxon>
        <taxon>Coscinodiscophyceae</taxon>
        <taxon>Thalassiosirophycidae</taxon>
        <taxon>Thalassiosirales</taxon>
        <taxon>Thalassiosiraceae</taxon>
        <taxon>Thalassiosira</taxon>
    </lineage>
</organism>
<protein>
    <submittedName>
        <fullName evidence="3">Uncharacterized protein</fullName>
    </submittedName>
</protein>
<name>K0SFJ2_THAOC</name>
<dbReference type="AlphaFoldDB" id="K0SFJ2"/>
<dbReference type="Proteomes" id="UP000266841">
    <property type="component" value="Unassembled WGS sequence"/>
</dbReference>
<comment type="caution">
    <text evidence="3">The sequence shown here is derived from an EMBL/GenBank/DDBJ whole genome shotgun (WGS) entry which is preliminary data.</text>
</comment>
<feature type="signal peptide" evidence="2">
    <location>
        <begin position="1"/>
        <end position="22"/>
    </location>
</feature>
<feature type="chain" id="PRO_5003837080" evidence="2">
    <location>
        <begin position="23"/>
        <end position="102"/>
    </location>
</feature>
<reference evidence="3 4" key="1">
    <citation type="journal article" date="2012" name="Genome Biol.">
        <title>Genome and low-iron response of an oceanic diatom adapted to chronic iron limitation.</title>
        <authorList>
            <person name="Lommer M."/>
            <person name="Specht M."/>
            <person name="Roy A.S."/>
            <person name="Kraemer L."/>
            <person name="Andreson R."/>
            <person name="Gutowska M.A."/>
            <person name="Wolf J."/>
            <person name="Bergner S.V."/>
            <person name="Schilhabel M.B."/>
            <person name="Klostermeier U.C."/>
            <person name="Beiko R.G."/>
            <person name="Rosenstiel P."/>
            <person name="Hippler M."/>
            <person name="Laroche J."/>
        </authorList>
    </citation>
    <scope>NUCLEOTIDE SEQUENCE [LARGE SCALE GENOMIC DNA]</scope>
    <source>
        <strain evidence="3 4">CCMP1005</strain>
    </source>
</reference>
<dbReference type="EMBL" id="AGNL01018035">
    <property type="protein sequence ID" value="EJK63744.1"/>
    <property type="molecule type" value="Genomic_DNA"/>
</dbReference>